<reference evidence="2" key="1">
    <citation type="submission" date="2022-11" db="UniProtKB">
        <authorList>
            <consortium name="WormBaseParasite"/>
        </authorList>
    </citation>
    <scope>IDENTIFICATION</scope>
</reference>
<proteinExistence type="predicted"/>
<keyword evidence="1" id="KW-1185">Reference proteome</keyword>
<dbReference type="Proteomes" id="UP000887565">
    <property type="component" value="Unplaced"/>
</dbReference>
<protein>
    <submittedName>
        <fullName evidence="2">Uncharacterized protein</fullName>
    </submittedName>
</protein>
<dbReference type="AlphaFoldDB" id="A0A915KKF1"/>
<organism evidence="1 2">
    <name type="scientific">Romanomermis culicivorax</name>
    <name type="common">Nematode worm</name>
    <dbReference type="NCBI Taxonomy" id="13658"/>
    <lineage>
        <taxon>Eukaryota</taxon>
        <taxon>Metazoa</taxon>
        <taxon>Ecdysozoa</taxon>
        <taxon>Nematoda</taxon>
        <taxon>Enoplea</taxon>
        <taxon>Dorylaimia</taxon>
        <taxon>Mermithida</taxon>
        <taxon>Mermithoidea</taxon>
        <taxon>Mermithidae</taxon>
        <taxon>Romanomermis</taxon>
    </lineage>
</organism>
<evidence type="ECO:0000313" key="2">
    <source>
        <dbReference type="WBParaSite" id="nRc.2.0.1.t39311-RA"/>
    </source>
</evidence>
<evidence type="ECO:0000313" key="1">
    <source>
        <dbReference type="Proteomes" id="UP000887565"/>
    </source>
</evidence>
<dbReference type="WBParaSite" id="nRc.2.0.1.t39311-RA">
    <property type="protein sequence ID" value="nRc.2.0.1.t39311-RA"/>
    <property type="gene ID" value="nRc.2.0.1.g39311"/>
</dbReference>
<name>A0A915KKF1_ROMCU</name>
<accession>A0A915KKF1</accession>
<sequence>MEKESVEESTFKGLKTPFFLAQSTRLKILKRKLRTRQQHPENQHYLQLIRNYEKLTKKDGQKTRGKCVNRKYGEISIADEEIYRLKDLDSKRKLKVAKKTKAKYESEDFQLNMKLITFKMMKTIKD</sequence>